<proteinExistence type="predicted"/>
<protein>
    <submittedName>
        <fullName evidence="1">Uncharacterized protein</fullName>
    </submittedName>
</protein>
<accession>X0UIM3</accession>
<name>X0UIM3_9ZZZZ</name>
<sequence length="140" mass="15782">MPEFIIRKGAFTDVKVIHHMTKLGLLSVRKQSVQRSRDIKTISPQVTHSLGAEVEEGLSSQESVLLADVAEFPESGIAERYKRLGISVRQGQKIKDKLIEKKMIQEQVQTISRGKLRVIRLTEQGRMVAENMQNSRSQAA</sequence>
<gene>
    <name evidence="1" type="ORF">S01H1_25274</name>
</gene>
<dbReference type="AlphaFoldDB" id="X0UIM3"/>
<dbReference type="Gene3D" id="1.10.10.10">
    <property type="entry name" value="Winged helix-like DNA-binding domain superfamily/Winged helix DNA-binding domain"/>
    <property type="match status" value="1"/>
</dbReference>
<comment type="caution">
    <text evidence="1">The sequence shown here is derived from an EMBL/GenBank/DDBJ whole genome shotgun (WGS) entry which is preliminary data.</text>
</comment>
<reference evidence="1" key="1">
    <citation type="journal article" date="2014" name="Front. Microbiol.">
        <title>High frequency of phylogenetically diverse reductive dehalogenase-homologous genes in deep subseafloor sedimentary metagenomes.</title>
        <authorList>
            <person name="Kawai M."/>
            <person name="Futagami T."/>
            <person name="Toyoda A."/>
            <person name="Takaki Y."/>
            <person name="Nishi S."/>
            <person name="Hori S."/>
            <person name="Arai W."/>
            <person name="Tsubouchi T."/>
            <person name="Morono Y."/>
            <person name="Uchiyama I."/>
            <person name="Ito T."/>
            <person name="Fujiyama A."/>
            <person name="Inagaki F."/>
            <person name="Takami H."/>
        </authorList>
    </citation>
    <scope>NUCLEOTIDE SEQUENCE</scope>
    <source>
        <strain evidence="1">Expedition CK06-06</strain>
    </source>
</reference>
<dbReference type="EMBL" id="BARS01015244">
    <property type="protein sequence ID" value="GAF88360.1"/>
    <property type="molecule type" value="Genomic_DNA"/>
</dbReference>
<dbReference type="InterPro" id="IPR036388">
    <property type="entry name" value="WH-like_DNA-bd_sf"/>
</dbReference>
<evidence type="ECO:0000313" key="1">
    <source>
        <dbReference type="EMBL" id="GAF88360.1"/>
    </source>
</evidence>
<organism evidence="1">
    <name type="scientific">marine sediment metagenome</name>
    <dbReference type="NCBI Taxonomy" id="412755"/>
    <lineage>
        <taxon>unclassified sequences</taxon>
        <taxon>metagenomes</taxon>
        <taxon>ecological metagenomes</taxon>
    </lineage>
</organism>